<sequence>METISPTFLWGAIAAAQKPPPFFHSMIAVVTGANKGIGLEIVKQLASNGVMVLLTARDEKRGNEAVENLIKSGVSDVLFHQLDVSDPASIASLAEFIKWKFGKLDILVNNAGVGGHIKATPQDAAESEEKSEKSEAARMFKLISESTETYETAVECLNINYYGTKRVTEKLIPLLRLSDVPRIVNLSSIFGKLEFMSNEMIAKQLSDRNGITEEGLDEVLKSFLNDFKEGKVESNGWPIGLSAYKVSKMAINAHTRIIAKKFPTFCINSVHPGFVRTDMTGSIGTMSPEEGAKVPVMLALLPKDGPSGCFYMEDKQSYF</sequence>
<evidence type="ECO:0000313" key="6">
    <source>
        <dbReference type="EMBL" id="KAJ0967095.1"/>
    </source>
</evidence>
<keyword evidence="2 5" id="KW-0521">NADP</keyword>
<dbReference type="SUPFAM" id="SSF51735">
    <property type="entry name" value="NAD(P)-binding Rossmann-fold domains"/>
    <property type="match status" value="1"/>
</dbReference>
<evidence type="ECO:0000256" key="3">
    <source>
        <dbReference type="ARBA" id="ARBA00023002"/>
    </source>
</evidence>
<evidence type="ECO:0000313" key="7">
    <source>
        <dbReference type="Proteomes" id="UP001085076"/>
    </source>
</evidence>
<organism evidence="6 7">
    <name type="scientific">Dioscorea zingiberensis</name>
    <dbReference type="NCBI Taxonomy" id="325984"/>
    <lineage>
        <taxon>Eukaryota</taxon>
        <taxon>Viridiplantae</taxon>
        <taxon>Streptophyta</taxon>
        <taxon>Embryophyta</taxon>
        <taxon>Tracheophyta</taxon>
        <taxon>Spermatophyta</taxon>
        <taxon>Magnoliopsida</taxon>
        <taxon>Liliopsida</taxon>
        <taxon>Dioscoreales</taxon>
        <taxon>Dioscoreaceae</taxon>
        <taxon>Dioscorea</taxon>
    </lineage>
</organism>
<dbReference type="EC" id="1.1.1.-" evidence="5"/>
<keyword evidence="3 5" id="KW-0560">Oxidoreductase</keyword>
<dbReference type="Proteomes" id="UP001085076">
    <property type="component" value="Miscellaneous, Linkage group lg07"/>
</dbReference>
<dbReference type="PANTHER" id="PTHR43490">
    <property type="entry name" value="(+)-NEOMENTHOL DEHYDROGENASE"/>
    <property type="match status" value="1"/>
</dbReference>
<dbReference type="Gene3D" id="3.40.50.720">
    <property type="entry name" value="NAD(P)-binding Rossmann-like Domain"/>
    <property type="match status" value="1"/>
</dbReference>
<dbReference type="Pfam" id="PF00106">
    <property type="entry name" value="adh_short"/>
    <property type="match status" value="1"/>
</dbReference>
<comment type="caution">
    <text evidence="6">The sequence shown here is derived from an EMBL/GenBank/DDBJ whole genome shotgun (WGS) entry which is preliminary data.</text>
</comment>
<reference evidence="6" key="2">
    <citation type="journal article" date="2022" name="Hortic Res">
        <title>The genome of Dioscorea zingiberensis sheds light on the biosynthesis, origin and evolution of the medicinally important diosgenin saponins.</title>
        <authorList>
            <person name="Li Y."/>
            <person name="Tan C."/>
            <person name="Li Z."/>
            <person name="Guo J."/>
            <person name="Li S."/>
            <person name="Chen X."/>
            <person name="Wang C."/>
            <person name="Dai X."/>
            <person name="Yang H."/>
            <person name="Song W."/>
            <person name="Hou L."/>
            <person name="Xu J."/>
            <person name="Tong Z."/>
            <person name="Xu A."/>
            <person name="Yuan X."/>
            <person name="Wang W."/>
            <person name="Yang Q."/>
            <person name="Chen L."/>
            <person name="Sun Z."/>
            <person name="Wang K."/>
            <person name="Pan B."/>
            <person name="Chen J."/>
            <person name="Bao Y."/>
            <person name="Liu F."/>
            <person name="Qi X."/>
            <person name="Gang D.R."/>
            <person name="Wen J."/>
            <person name="Li J."/>
        </authorList>
    </citation>
    <scope>NUCLEOTIDE SEQUENCE</scope>
    <source>
        <strain evidence="6">Dzin_1.0</strain>
    </source>
</reference>
<dbReference type="PRINTS" id="PR00080">
    <property type="entry name" value="SDRFAMILY"/>
</dbReference>
<proteinExistence type="inferred from homology"/>
<protein>
    <recommendedName>
        <fullName evidence="5">Short-chain dehydrogenase/reductase</fullName>
        <ecNumber evidence="5">1.1.1.-</ecNumber>
    </recommendedName>
</protein>
<dbReference type="PANTHER" id="PTHR43490:SF98">
    <property type="entry name" value="OS02G0640600 PROTEIN"/>
    <property type="match status" value="1"/>
</dbReference>
<dbReference type="GO" id="GO:0016020">
    <property type="term" value="C:membrane"/>
    <property type="evidence" value="ECO:0007669"/>
    <property type="project" value="TreeGrafter"/>
</dbReference>
<evidence type="ECO:0000256" key="1">
    <source>
        <dbReference type="ARBA" id="ARBA00006484"/>
    </source>
</evidence>
<accession>A0A9D5H8F3</accession>
<dbReference type="AlphaFoldDB" id="A0A9D5H8F3"/>
<dbReference type="InterPro" id="IPR002347">
    <property type="entry name" value="SDR_fam"/>
</dbReference>
<dbReference type="InterPro" id="IPR045313">
    <property type="entry name" value="CBR1-like"/>
</dbReference>
<evidence type="ECO:0000256" key="4">
    <source>
        <dbReference type="RuleBase" id="RU000363"/>
    </source>
</evidence>
<evidence type="ECO:0000256" key="5">
    <source>
        <dbReference type="RuleBase" id="RU369024"/>
    </source>
</evidence>
<evidence type="ECO:0000256" key="2">
    <source>
        <dbReference type="ARBA" id="ARBA00022857"/>
    </source>
</evidence>
<name>A0A9D5H8F3_9LILI</name>
<dbReference type="OrthoDB" id="1933717at2759"/>
<dbReference type="CDD" id="cd05324">
    <property type="entry name" value="carb_red_PTCR-like_SDR_c"/>
    <property type="match status" value="1"/>
</dbReference>
<dbReference type="PRINTS" id="PR00081">
    <property type="entry name" value="GDHRDH"/>
</dbReference>
<comment type="similarity">
    <text evidence="1 4">Belongs to the short-chain dehydrogenases/reductases (SDR) family.</text>
</comment>
<keyword evidence="7" id="KW-1185">Reference proteome</keyword>
<gene>
    <name evidence="6" type="ORF">J5N97_024012</name>
</gene>
<dbReference type="InterPro" id="IPR036291">
    <property type="entry name" value="NAD(P)-bd_dom_sf"/>
</dbReference>
<dbReference type="GO" id="GO:0016616">
    <property type="term" value="F:oxidoreductase activity, acting on the CH-OH group of donors, NAD or NADP as acceptor"/>
    <property type="evidence" value="ECO:0007669"/>
    <property type="project" value="InterPro"/>
</dbReference>
<dbReference type="EMBL" id="JAGGNH010000007">
    <property type="protein sequence ID" value="KAJ0967095.1"/>
    <property type="molecule type" value="Genomic_DNA"/>
</dbReference>
<reference evidence="6" key="1">
    <citation type="submission" date="2021-03" db="EMBL/GenBank/DDBJ databases">
        <authorList>
            <person name="Li Z."/>
            <person name="Yang C."/>
        </authorList>
    </citation>
    <scope>NUCLEOTIDE SEQUENCE</scope>
    <source>
        <strain evidence="6">Dzin_1.0</strain>
        <tissue evidence="6">Leaf</tissue>
    </source>
</reference>